<dbReference type="AlphaFoldDB" id="A0A392N1N3"/>
<dbReference type="SUPFAM" id="SSF51649">
    <property type="entry name" value="RuBisCo, C-terminal domain"/>
    <property type="match status" value="1"/>
</dbReference>
<feature type="non-terminal residue" evidence="1">
    <location>
        <position position="1"/>
    </location>
</feature>
<comment type="caution">
    <text evidence="1">The sequence shown here is derived from an EMBL/GenBank/DDBJ whole genome shotgun (WGS) entry which is preliminary data.</text>
</comment>
<name>A0A392N1N3_9FABA</name>
<evidence type="ECO:0000313" key="1">
    <source>
        <dbReference type="EMBL" id="MCH93631.1"/>
    </source>
</evidence>
<dbReference type="Gene3D" id="3.20.20.110">
    <property type="entry name" value="Ribulose bisphosphate carboxylase, large subunit, C-terminal domain"/>
    <property type="match status" value="1"/>
</dbReference>
<protein>
    <submittedName>
        <fullName evidence="1">Ribulose-15-bisphosphate carboxylase/oxygenase large subunit</fullName>
    </submittedName>
</protein>
<reference evidence="1 2" key="1">
    <citation type="journal article" date="2018" name="Front. Plant Sci.">
        <title>Red Clover (Trifolium pratense) and Zigzag Clover (T. medium) - A Picture of Genomic Similarities and Differences.</title>
        <authorList>
            <person name="Dluhosova J."/>
            <person name="Istvanek J."/>
            <person name="Nedelnik J."/>
            <person name="Repkova J."/>
        </authorList>
    </citation>
    <scope>NUCLEOTIDE SEQUENCE [LARGE SCALE GENOMIC DNA]</scope>
    <source>
        <strain evidence="2">cv. 10/8</strain>
        <tissue evidence="1">Leaf</tissue>
    </source>
</reference>
<sequence length="58" mass="6614">GIFVWDMSTMIKIFGDDFVLQFGGGTLEHPEKCTWYRSEWSSTGSMCTSSECRMPLLL</sequence>
<dbReference type="GO" id="GO:0000287">
    <property type="term" value="F:magnesium ion binding"/>
    <property type="evidence" value="ECO:0007669"/>
    <property type="project" value="InterPro"/>
</dbReference>
<dbReference type="InterPro" id="IPR036376">
    <property type="entry name" value="RuBisCO_lsu_C_sf"/>
</dbReference>
<accession>A0A392N1N3</accession>
<keyword evidence="2" id="KW-1185">Reference proteome</keyword>
<proteinExistence type="predicted"/>
<dbReference type="EMBL" id="LXQA010025420">
    <property type="protein sequence ID" value="MCH93631.1"/>
    <property type="molecule type" value="Genomic_DNA"/>
</dbReference>
<evidence type="ECO:0000313" key="2">
    <source>
        <dbReference type="Proteomes" id="UP000265520"/>
    </source>
</evidence>
<dbReference type="Proteomes" id="UP000265520">
    <property type="component" value="Unassembled WGS sequence"/>
</dbReference>
<organism evidence="1 2">
    <name type="scientific">Trifolium medium</name>
    <dbReference type="NCBI Taxonomy" id="97028"/>
    <lineage>
        <taxon>Eukaryota</taxon>
        <taxon>Viridiplantae</taxon>
        <taxon>Streptophyta</taxon>
        <taxon>Embryophyta</taxon>
        <taxon>Tracheophyta</taxon>
        <taxon>Spermatophyta</taxon>
        <taxon>Magnoliopsida</taxon>
        <taxon>eudicotyledons</taxon>
        <taxon>Gunneridae</taxon>
        <taxon>Pentapetalae</taxon>
        <taxon>rosids</taxon>
        <taxon>fabids</taxon>
        <taxon>Fabales</taxon>
        <taxon>Fabaceae</taxon>
        <taxon>Papilionoideae</taxon>
        <taxon>50 kb inversion clade</taxon>
        <taxon>NPAAA clade</taxon>
        <taxon>Hologalegina</taxon>
        <taxon>IRL clade</taxon>
        <taxon>Trifolieae</taxon>
        <taxon>Trifolium</taxon>
    </lineage>
</organism>